<dbReference type="InterPro" id="IPR005119">
    <property type="entry name" value="LysR_subst-bd"/>
</dbReference>
<dbReference type="InterPro" id="IPR000847">
    <property type="entry name" value="LysR_HTH_N"/>
</dbReference>
<sequence length="301" mass="32630">MIKQLEMLLALAREQHFGRAAERLGITQPSLSSGIKQLEDHLGVKLVQRGSRYGGLTPEGQRALTWARQIVGDTRRLRDEMRAVREGLSGHLRLAVIPTALTWAARLTTDFAKAHPNVSFTVLSRSSVEILEQLENLDADVGISYLDNEPLGRVTSAPLYREHYALVCRGDHPLAGRARLAWSDLGDAALSLLTPDMQNRRIINRNFMEAGVTPRAQIESGSTIVLVATVLNGGQATILPEDHARFLALGHDLSVVPIAATRGAPTVGLIAPHQDAQTPVLTALFRVAGRIATDERAGATS</sequence>
<dbReference type="Gene3D" id="1.10.10.10">
    <property type="entry name" value="Winged helix-like DNA-binding domain superfamily/Winged helix DNA-binding domain"/>
    <property type="match status" value="1"/>
</dbReference>
<evidence type="ECO:0000313" key="6">
    <source>
        <dbReference type="EMBL" id="MFD1511500.1"/>
    </source>
</evidence>
<dbReference type="PANTHER" id="PTHR30419">
    <property type="entry name" value="HTH-TYPE TRANSCRIPTIONAL REGULATOR YBHD"/>
    <property type="match status" value="1"/>
</dbReference>
<evidence type="ECO:0000256" key="4">
    <source>
        <dbReference type="ARBA" id="ARBA00023163"/>
    </source>
</evidence>
<dbReference type="PROSITE" id="PS50931">
    <property type="entry name" value="HTH_LYSR"/>
    <property type="match status" value="1"/>
</dbReference>
<dbReference type="SUPFAM" id="SSF46785">
    <property type="entry name" value="Winged helix' DNA-binding domain"/>
    <property type="match status" value="1"/>
</dbReference>
<dbReference type="Proteomes" id="UP001597186">
    <property type="component" value="Unassembled WGS sequence"/>
</dbReference>
<name>A0ABW4EJB7_9RHOB</name>
<keyword evidence="7" id="KW-1185">Reference proteome</keyword>
<dbReference type="Pfam" id="PF00126">
    <property type="entry name" value="HTH_1"/>
    <property type="match status" value="1"/>
</dbReference>
<dbReference type="InterPro" id="IPR050950">
    <property type="entry name" value="HTH-type_LysR_regulators"/>
</dbReference>
<organism evidence="6 7">
    <name type="scientific">Lacimonas salitolerans</name>
    <dbReference type="NCBI Taxonomy" id="1323750"/>
    <lineage>
        <taxon>Bacteria</taxon>
        <taxon>Pseudomonadati</taxon>
        <taxon>Pseudomonadota</taxon>
        <taxon>Alphaproteobacteria</taxon>
        <taxon>Rhodobacterales</taxon>
        <taxon>Paracoccaceae</taxon>
        <taxon>Lacimonas</taxon>
    </lineage>
</organism>
<feature type="domain" description="HTH lysR-type" evidence="5">
    <location>
        <begin position="1"/>
        <end position="57"/>
    </location>
</feature>
<dbReference type="Gene3D" id="3.40.190.290">
    <property type="match status" value="1"/>
</dbReference>
<evidence type="ECO:0000256" key="2">
    <source>
        <dbReference type="ARBA" id="ARBA00023015"/>
    </source>
</evidence>
<dbReference type="Pfam" id="PF03466">
    <property type="entry name" value="LysR_substrate"/>
    <property type="match status" value="1"/>
</dbReference>
<dbReference type="RefSeq" id="WP_379918758.1">
    <property type="nucleotide sequence ID" value="NZ_JBHUDD010000159.1"/>
</dbReference>
<dbReference type="InterPro" id="IPR036388">
    <property type="entry name" value="WH-like_DNA-bd_sf"/>
</dbReference>
<dbReference type="PRINTS" id="PR00039">
    <property type="entry name" value="HTHLYSR"/>
</dbReference>
<dbReference type="SUPFAM" id="SSF53850">
    <property type="entry name" value="Periplasmic binding protein-like II"/>
    <property type="match status" value="1"/>
</dbReference>
<keyword evidence="3" id="KW-0238">DNA-binding</keyword>
<comment type="caution">
    <text evidence="6">The sequence shown here is derived from an EMBL/GenBank/DDBJ whole genome shotgun (WGS) entry which is preliminary data.</text>
</comment>
<evidence type="ECO:0000256" key="1">
    <source>
        <dbReference type="ARBA" id="ARBA00009437"/>
    </source>
</evidence>
<proteinExistence type="inferred from homology"/>
<keyword evidence="2" id="KW-0805">Transcription regulation</keyword>
<dbReference type="InterPro" id="IPR036390">
    <property type="entry name" value="WH_DNA-bd_sf"/>
</dbReference>
<keyword evidence="4" id="KW-0804">Transcription</keyword>
<accession>A0ABW4EJB7</accession>
<dbReference type="EMBL" id="JBHUDD010000159">
    <property type="protein sequence ID" value="MFD1511500.1"/>
    <property type="molecule type" value="Genomic_DNA"/>
</dbReference>
<protein>
    <submittedName>
        <fullName evidence="6">LysR family transcriptional regulator</fullName>
    </submittedName>
</protein>
<dbReference type="CDD" id="cd05466">
    <property type="entry name" value="PBP2_LTTR_substrate"/>
    <property type="match status" value="1"/>
</dbReference>
<evidence type="ECO:0000256" key="3">
    <source>
        <dbReference type="ARBA" id="ARBA00023125"/>
    </source>
</evidence>
<reference evidence="7" key="1">
    <citation type="journal article" date="2019" name="Int. J. Syst. Evol. Microbiol.">
        <title>The Global Catalogue of Microorganisms (GCM) 10K type strain sequencing project: providing services to taxonomists for standard genome sequencing and annotation.</title>
        <authorList>
            <consortium name="The Broad Institute Genomics Platform"/>
            <consortium name="The Broad Institute Genome Sequencing Center for Infectious Disease"/>
            <person name="Wu L."/>
            <person name="Ma J."/>
        </authorList>
    </citation>
    <scope>NUCLEOTIDE SEQUENCE [LARGE SCALE GENOMIC DNA]</scope>
    <source>
        <strain evidence="7">CGMCC 1.12477</strain>
    </source>
</reference>
<evidence type="ECO:0000313" key="7">
    <source>
        <dbReference type="Proteomes" id="UP001597186"/>
    </source>
</evidence>
<gene>
    <name evidence="6" type="ORF">ACFTOW_19115</name>
</gene>
<comment type="similarity">
    <text evidence="1">Belongs to the LysR transcriptional regulatory family.</text>
</comment>
<evidence type="ECO:0000259" key="5">
    <source>
        <dbReference type="PROSITE" id="PS50931"/>
    </source>
</evidence>
<dbReference type="PANTHER" id="PTHR30419:SF31">
    <property type="entry name" value="BLR3139 PROTEIN"/>
    <property type="match status" value="1"/>
</dbReference>